<feature type="compositionally biased region" description="Basic and acidic residues" evidence="1">
    <location>
        <begin position="110"/>
        <end position="127"/>
    </location>
</feature>
<evidence type="ECO:0000313" key="3">
    <source>
        <dbReference type="Proteomes" id="UP000054845"/>
    </source>
</evidence>
<feature type="region of interest" description="Disordered" evidence="1">
    <location>
        <begin position="1"/>
        <end position="146"/>
    </location>
</feature>
<dbReference type="Proteomes" id="UP000054845">
    <property type="component" value="Unassembled WGS sequence"/>
</dbReference>
<feature type="compositionally biased region" description="Low complexity" evidence="1">
    <location>
        <begin position="84"/>
        <end position="99"/>
    </location>
</feature>
<reference evidence="2 3" key="1">
    <citation type="submission" date="2014-09" db="EMBL/GenBank/DDBJ databases">
        <authorList>
            <person name="Magalhaes I.L.F."/>
            <person name="Oliveira U."/>
            <person name="Santos F.R."/>
            <person name="Vidigal T.H.D.A."/>
            <person name="Brescovit A.D."/>
            <person name="Santos A.J."/>
        </authorList>
    </citation>
    <scope>NUCLEOTIDE SEQUENCE [LARGE SCALE GENOMIC DNA]</scope>
</reference>
<dbReference type="EMBL" id="CCYA01000248">
    <property type="protein sequence ID" value="CEH14719.1"/>
    <property type="molecule type" value="Genomic_DNA"/>
</dbReference>
<evidence type="ECO:0000313" key="2">
    <source>
        <dbReference type="EMBL" id="CEH14719.1"/>
    </source>
</evidence>
<sequence>MPSSAPSAPKSPKVSPAYTNPTRHTTGGPARSKPSESELEARLAKARAANENIMARRAQVEEDLQRYGERTKEEEAKRREAMQKEAQAAIAQERAANAARKLQHSSTRAWDAEKEDQVHKPWERNVRPDAVQGGARARGARPERGA</sequence>
<feature type="compositionally biased region" description="Low complexity" evidence="1">
    <location>
        <begin position="1"/>
        <end position="17"/>
    </location>
</feature>
<organism evidence="2 3">
    <name type="scientific">Ceraceosorus bombacis</name>
    <dbReference type="NCBI Taxonomy" id="401625"/>
    <lineage>
        <taxon>Eukaryota</taxon>
        <taxon>Fungi</taxon>
        <taxon>Dikarya</taxon>
        <taxon>Basidiomycota</taxon>
        <taxon>Ustilaginomycotina</taxon>
        <taxon>Exobasidiomycetes</taxon>
        <taxon>Ceraceosorales</taxon>
        <taxon>Ceraceosoraceae</taxon>
        <taxon>Ceraceosorus</taxon>
    </lineage>
</organism>
<feature type="compositionally biased region" description="Basic and acidic residues" evidence="1">
    <location>
        <begin position="58"/>
        <end position="83"/>
    </location>
</feature>
<evidence type="ECO:0000256" key="1">
    <source>
        <dbReference type="SAM" id="MobiDB-lite"/>
    </source>
</evidence>
<proteinExistence type="predicted"/>
<keyword evidence="3" id="KW-1185">Reference proteome</keyword>
<feature type="compositionally biased region" description="Basic and acidic residues" evidence="1">
    <location>
        <begin position="33"/>
        <end position="43"/>
    </location>
</feature>
<name>A0A0P1BG76_9BASI</name>
<dbReference type="STRING" id="401625.A0A0P1BG76"/>
<dbReference type="OrthoDB" id="10584014at2759"/>
<dbReference type="AlphaFoldDB" id="A0A0P1BG76"/>
<protein>
    <submittedName>
        <fullName evidence="2">Uncharacterized protein</fullName>
    </submittedName>
</protein>
<accession>A0A0P1BG76</accession>